<evidence type="ECO:0000313" key="9">
    <source>
        <dbReference type="EMBL" id="MBK1661423.1"/>
    </source>
</evidence>
<proteinExistence type="inferred from homology"/>
<keyword evidence="3" id="KW-1003">Cell membrane</keyword>
<dbReference type="Pfam" id="PF02308">
    <property type="entry name" value="MgtC"/>
    <property type="match status" value="1"/>
</dbReference>
<feature type="domain" description="MgtC/SapB/SrpB/YhiD N-terminal" evidence="8">
    <location>
        <begin position="25"/>
        <end position="143"/>
    </location>
</feature>
<reference evidence="9 10" key="1">
    <citation type="journal article" date="2020" name="Microorganisms">
        <title>Osmotic Adaptation and Compatible Solute Biosynthesis of Phototrophic Bacteria as Revealed from Genome Analyses.</title>
        <authorList>
            <person name="Imhoff J.F."/>
            <person name="Rahn T."/>
            <person name="Kunzel S."/>
            <person name="Keller A."/>
            <person name="Neulinger S.C."/>
        </authorList>
    </citation>
    <scope>NUCLEOTIDE SEQUENCE [LARGE SCALE GENOMIC DNA]</scope>
    <source>
        <strain evidence="9 10">DSM 15382</strain>
    </source>
</reference>
<evidence type="ECO:0000256" key="7">
    <source>
        <dbReference type="RuleBase" id="RU365041"/>
    </source>
</evidence>
<evidence type="ECO:0000256" key="1">
    <source>
        <dbReference type="ARBA" id="ARBA00004651"/>
    </source>
</evidence>
<protein>
    <recommendedName>
        <fullName evidence="7">Protein MgtC</fullName>
    </recommendedName>
</protein>
<dbReference type="Proteomes" id="UP000697995">
    <property type="component" value="Unassembled WGS sequence"/>
</dbReference>
<comment type="similarity">
    <text evidence="2 7">Belongs to the MgtC/SapB family.</text>
</comment>
<keyword evidence="4 7" id="KW-0812">Transmembrane</keyword>
<evidence type="ECO:0000256" key="2">
    <source>
        <dbReference type="ARBA" id="ARBA00009298"/>
    </source>
</evidence>
<comment type="subcellular location">
    <subcellularLocation>
        <location evidence="7">Cell inner membrane</location>
        <topology evidence="7">Multi-pass membrane protein</topology>
    </subcellularLocation>
    <subcellularLocation>
        <location evidence="1">Cell membrane</location>
        <topology evidence="1">Multi-pass membrane protein</topology>
    </subcellularLocation>
</comment>
<dbReference type="PRINTS" id="PR01837">
    <property type="entry name" value="MGTCSAPBPROT"/>
</dbReference>
<feature type="transmembrane region" description="Helical" evidence="7">
    <location>
        <begin position="46"/>
        <end position="65"/>
    </location>
</feature>
<evidence type="ECO:0000313" key="10">
    <source>
        <dbReference type="Proteomes" id="UP000697995"/>
    </source>
</evidence>
<keyword evidence="7" id="KW-0997">Cell inner membrane</keyword>
<evidence type="ECO:0000256" key="3">
    <source>
        <dbReference type="ARBA" id="ARBA00022475"/>
    </source>
</evidence>
<evidence type="ECO:0000256" key="5">
    <source>
        <dbReference type="ARBA" id="ARBA00022989"/>
    </source>
</evidence>
<dbReference type="EMBL" id="NRSG01000301">
    <property type="protein sequence ID" value="MBK1661423.1"/>
    <property type="molecule type" value="Genomic_DNA"/>
</dbReference>
<feature type="transmembrane region" description="Helical" evidence="7">
    <location>
        <begin position="106"/>
        <end position="139"/>
    </location>
</feature>
<feature type="transmembrane region" description="Helical" evidence="7">
    <location>
        <begin position="74"/>
        <end position="94"/>
    </location>
</feature>
<evidence type="ECO:0000256" key="6">
    <source>
        <dbReference type="ARBA" id="ARBA00023136"/>
    </source>
</evidence>
<organism evidence="9 10">
    <name type="scientific">Paracraurococcus ruber</name>
    <dbReference type="NCBI Taxonomy" id="77675"/>
    <lineage>
        <taxon>Bacteria</taxon>
        <taxon>Pseudomonadati</taxon>
        <taxon>Pseudomonadota</taxon>
        <taxon>Alphaproteobacteria</taxon>
        <taxon>Acetobacterales</taxon>
        <taxon>Roseomonadaceae</taxon>
        <taxon>Paracraurococcus</taxon>
    </lineage>
</organism>
<comment type="caution">
    <text evidence="9">The sequence shown here is derived from an EMBL/GenBank/DDBJ whole genome shotgun (WGS) entry which is preliminary data.</text>
</comment>
<dbReference type="InterPro" id="IPR049177">
    <property type="entry name" value="MgtC_SapB_SrpB_YhiD_N"/>
</dbReference>
<gene>
    <name evidence="9" type="ORF">CKO45_24755</name>
</gene>
<name>A0ABS1D407_9PROT</name>
<dbReference type="PANTHER" id="PTHR33778:SF3">
    <property type="entry name" value="PROTEIN MGTC"/>
    <property type="match status" value="1"/>
</dbReference>
<keyword evidence="10" id="KW-1185">Reference proteome</keyword>
<sequence>MANGSRARGSAAAMPAFQENLLAVLLAFALGAAVGAEREWRRHPGGLRSCALVAAAACVFARLAVAHGGSNPGAALGSIATGIGFLGAGVILRHGMTVRGLSTAATFWAVAAVGAAAGLLEFGMAVGLTLVVLFAHSLLRALSGWIERRAPPPENGPR</sequence>
<dbReference type="InterPro" id="IPR003416">
    <property type="entry name" value="MgtC/SapB/SrpB/YhiD_fam"/>
</dbReference>
<accession>A0ABS1D407</accession>
<dbReference type="PANTHER" id="PTHR33778">
    <property type="entry name" value="PROTEIN MGTC"/>
    <property type="match status" value="1"/>
</dbReference>
<evidence type="ECO:0000256" key="4">
    <source>
        <dbReference type="ARBA" id="ARBA00022692"/>
    </source>
</evidence>
<keyword evidence="5 7" id="KW-1133">Transmembrane helix</keyword>
<keyword evidence="6 7" id="KW-0472">Membrane</keyword>
<evidence type="ECO:0000259" key="8">
    <source>
        <dbReference type="Pfam" id="PF02308"/>
    </source>
</evidence>